<dbReference type="AlphaFoldDB" id="A0A4R2RRR3"/>
<dbReference type="OrthoDB" id="2988131at2"/>
<dbReference type="InterPro" id="IPR000719">
    <property type="entry name" value="Prot_kinase_dom"/>
</dbReference>
<feature type="domain" description="Protein kinase" evidence="1">
    <location>
        <begin position="1"/>
        <end position="276"/>
    </location>
</feature>
<dbReference type="InterPro" id="IPR011009">
    <property type="entry name" value="Kinase-like_dom_sf"/>
</dbReference>
<sequence length="276" mass="31571">MNLIDQVSQSTGLELKEINILPARKDFVAKVEKDGIMMLLKAVELSEERERSLQKEARILQSLRNFTGDLYVANGEVDGHFWLLRKWLDGKTATKQTTYIRENPTVLGNKQQFIADICQMLEKVVELYELGYLHGDLQPGHFIFAPDGEMYLIDLELTVDLRETNPIYRGALAHYVPPETAKGMLASSQRIPLDAVSEIYSFGAVVFYLYTRVVPVAYSHSMEDPSYDLEFNDMLQASRSNPIRRVGMYTDRAKRCQSFSELLCVLKEINVMMERG</sequence>
<dbReference type="EMBL" id="SLXV01000053">
    <property type="protein sequence ID" value="TCP62571.1"/>
    <property type="molecule type" value="Genomic_DNA"/>
</dbReference>
<dbReference type="Gene3D" id="1.10.510.10">
    <property type="entry name" value="Transferase(Phosphotransferase) domain 1"/>
    <property type="match status" value="1"/>
</dbReference>
<accession>A0A4R2RRR3</accession>
<organism evidence="2 3">
    <name type="scientific">Baia soyae</name>
    <dbReference type="NCBI Taxonomy" id="1544746"/>
    <lineage>
        <taxon>Bacteria</taxon>
        <taxon>Bacillati</taxon>
        <taxon>Bacillota</taxon>
        <taxon>Bacilli</taxon>
        <taxon>Bacillales</taxon>
        <taxon>Thermoactinomycetaceae</taxon>
        <taxon>Baia</taxon>
    </lineage>
</organism>
<evidence type="ECO:0000313" key="3">
    <source>
        <dbReference type="Proteomes" id="UP000294746"/>
    </source>
</evidence>
<dbReference type="SUPFAM" id="SSF56112">
    <property type="entry name" value="Protein kinase-like (PK-like)"/>
    <property type="match status" value="1"/>
</dbReference>
<dbReference type="RefSeq" id="WP_131849851.1">
    <property type="nucleotide sequence ID" value="NZ_SLXV01000053.1"/>
</dbReference>
<dbReference type="Proteomes" id="UP000294746">
    <property type="component" value="Unassembled WGS sequence"/>
</dbReference>
<evidence type="ECO:0000259" key="1">
    <source>
        <dbReference type="PROSITE" id="PS50011"/>
    </source>
</evidence>
<dbReference type="GO" id="GO:0005524">
    <property type="term" value="F:ATP binding"/>
    <property type="evidence" value="ECO:0007669"/>
    <property type="project" value="InterPro"/>
</dbReference>
<gene>
    <name evidence="2" type="ORF">EDD57_1537</name>
</gene>
<dbReference type="GO" id="GO:0004672">
    <property type="term" value="F:protein kinase activity"/>
    <property type="evidence" value="ECO:0007669"/>
    <property type="project" value="InterPro"/>
</dbReference>
<proteinExistence type="predicted"/>
<keyword evidence="3" id="KW-1185">Reference proteome</keyword>
<reference evidence="2 3" key="1">
    <citation type="submission" date="2019-03" db="EMBL/GenBank/DDBJ databases">
        <title>Genomic Encyclopedia of Type Strains, Phase IV (KMG-IV): sequencing the most valuable type-strain genomes for metagenomic binning, comparative biology and taxonomic classification.</title>
        <authorList>
            <person name="Goeker M."/>
        </authorList>
    </citation>
    <scope>NUCLEOTIDE SEQUENCE [LARGE SCALE GENOMIC DNA]</scope>
    <source>
        <strain evidence="2 3">DSM 46831</strain>
    </source>
</reference>
<dbReference type="PROSITE" id="PS50011">
    <property type="entry name" value="PROTEIN_KINASE_DOM"/>
    <property type="match status" value="1"/>
</dbReference>
<evidence type="ECO:0000313" key="2">
    <source>
        <dbReference type="EMBL" id="TCP62571.1"/>
    </source>
</evidence>
<comment type="caution">
    <text evidence="2">The sequence shown here is derived from an EMBL/GenBank/DDBJ whole genome shotgun (WGS) entry which is preliminary data.</text>
</comment>
<protein>
    <recommendedName>
        <fullName evidence="1">Protein kinase domain-containing protein</fullName>
    </recommendedName>
</protein>
<name>A0A4R2RRR3_9BACL</name>